<evidence type="ECO:0000256" key="6">
    <source>
        <dbReference type="ARBA" id="ARBA00022576"/>
    </source>
</evidence>
<keyword evidence="7" id="KW-0028">Amino-acid biosynthesis</keyword>
<evidence type="ECO:0000256" key="9">
    <source>
        <dbReference type="ARBA" id="ARBA00022898"/>
    </source>
</evidence>
<evidence type="ECO:0000256" key="10">
    <source>
        <dbReference type="RuleBase" id="RU003560"/>
    </source>
</evidence>
<dbReference type="PROSITE" id="PS00600">
    <property type="entry name" value="AA_TRANSFER_CLASS_3"/>
    <property type="match status" value="1"/>
</dbReference>
<dbReference type="UniPathway" id="UPA00068">
    <property type="reaction ID" value="UER00109"/>
</dbReference>
<dbReference type="AlphaFoldDB" id="A0A5K7VY86"/>
<dbReference type="SUPFAM" id="SSF53383">
    <property type="entry name" value="PLP-dependent transferases"/>
    <property type="match status" value="1"/>
</dbReference>
<organism evidence="11 12">
    <name type="scientific">Paulinella micropora</name>
    <dbReference type="NCBI Taxonomy" id="1928728"/>
    <lineage>
        <taxon>Eukaryota</taxon>
        <taxon>Sar</taxon>
        <taxon>Rhizaria</taxon>
        <taxon>Cercozoa</taxon>
        <taxon>Imbricatea</taxon>
        <taxon>Silicofilosea</taxon>
        <taxon>Euglyphida</taxon>
        <taxon>Paulinellidae</taxon>
        <taxon>Paulinella</taxon>
    </lineage>
</organism>
<evidence type="ECO:0000256" key="2">
    <source>
        <dbReference type="ARBA" id="ARBA00004173"/>
    </source>
</evidence>
<dbReference type="InterPro" id="IPR004636">
    <property type="entry name" value="AcOrn/SuccOrn_fam"/>
</dbReference>
<protein>
    <recommendedName>
        <fullName evidence="5">acetylornithine transaminase</fullName>
        <ecNumber evidence="5">2.6.1.11</ecNumber>
    </recommendedName>
</protein>
<dbReference type="FunFam" id="3.40.640.10:FF:000004">
    <property type="entry name" value="Acetylornithine aminotransferase"/>
    <property type="match status" value="1"/>
</dbReference>
<dbReference type="Proteomes" id="UP000503178">
    <property type="component" value="Chromatophore Pltd"/>
</dbReference>
<dbReference type="CDD" id="cd00610">
    <property type="entry name" value="OAT_like"/>
    <property type="match status" value="1"/>
</dbReference>
<accession>A0A5K7VY86</accession>
<keyword evidence="11" id="KW-0934">Plastid</keyword>
<dbReference type="NCBIfam" id="TIGR00707">
    <property type="entry name" value="argD"/>
    <property type="match status" value="1"/>
</dbReference>
<evidence type="ECO:0000256" key="4">
    <source>
        <dbReference type="ARBA" id="ARBA00008954"/>
    </source>
</evidence>
<keyword evidence="8" id="KW-0808">Transferase</keyword>
<dbReference type="InterPro" id="IPR050103">
    <property type="entry name" value="Class-III_PLP-dep_AT"/>
</dbReference>
<comment type="subcellular location">
    <subcellularLocation>
        <location evidence="2">Mitochondrion</location>
    </subcellularLocation>
</comment>
<dbReference type="EMBL" id="LC490351">
    <property type="protein sequence ID" value="BBL85864.1"/>
    <property type="molecule type" value="Genomic_DNA"/>
</dbReference>
<evidence type="ECO:0000256" key="7">
    <source>
        <dbReference type="ARBA" id="ARBA00022605"/>
    </source>
</evidence>
<dbReference type="NCBIfam" id="NF002325">
    <property type="entry name" value="PRK01278.1"/>
    <property type="match status" value="1"/>
</dbReference>
<dbReference type="Gene3D" id="3.40.640.10">
    <property type="entry name" value="Type I PLP-dependent aspartate aminotransferase-like (Major domain)"/>
    <property type="match status" value="1"/>
</dbReference>
<dbReference type="InterPro" id="IPR015424">
    <property type="entry name" value="PyrdxlP-dep_Trfase"/>
</dbReference>
<comment type="similarity">
    <text evidence="4 10">Belongs to the class-III pyridoxal-phosphate-dependent aminotransferase family.</text>
</comment>
<dbReference type="Pfam" id="PF00202">
    <property type="entry name" value="Aminotran_3"/>
    <property type="match status" value="1"/>
</dbReference>
<dbReference type="InterPro" id="IPR005814">
    <property type="entry name" value="Aminotrans_3"/>
</dbReference>
<dbReference type="InterPro" id="IPR015421">
    <property type="entry name" value="PyrdxlP-dep_Trfase_major"/>
</dbReference>
<geneLocation type="organellar chromatophore" evidence="11"/>
<dbReference type="InterPro" id="IPR015422">
    <property type="entry name" value="PyrdxlP-dep_Trfase_small"/>
</dbReference>
<keyword evidence="9 10" id="KW-0663">Pyridoxal phosphate</keyword>
<dbReference type="PIRSF" id="PIRSF000521">
    <property type="entry name" value="Transaminase_4ab_Lys_Orn"/>
    <property type="match status" value="1"/>
</dbReference>
<keyword evidence="6 11" id="KW-0032">Aminotransferase</keyword>
<dbReference type="HAMAP" id="MF_01107">
    <property type="entry name" value="ArgD_aminotrans_3"/>
    <property type="match status" value="1"/>
</dbReference>
<evidence type="ECO:0000256" key="3">
    <source>
        <dbReference type="ARBA" id="ARBA00005024"/>
    </source>
</evidence>
<keyword evidence="12" id="KW-1185">Reference proteome</keyword>
<dbReference type="InterPro" id="IPR049704">
    <property type="entry name" value="Aminotrans_3_PPA_site"/>
</dbReference>
<dbReference type="GO" id="GO:0006526">
    <property type="term" value="P:L-arginine biosynthetic process"/>
    <property type="evidence" value="ECO:0007669"/>
    <property type="project" value="UniProtKB-UniPathway"/>
</dbReference>
<evidence type="ECO:0000256" key="1">
    <source>
        <dbReference type="ARBA" id="ARBA00001933"/>
    </source>
</evidence>
<comment type="pathway">
    <text evidence="3">Amino-acid biosynthesis; L-arginine biosynthesis; N(2)-acetyl-L-ornithine from L-glutamate: step 4/4.</text>
</comment>
<dbReference type="GO" id="GO:0042802">
    <property type="term" value="F:identical protein binding"/>
    <property type="evidence" value="ECO:0007669"/>
    <property type="project" value="TreeGrafter"/>
</dbReference>
<dbReference type="Gene3D" id="3.90.1150.10">
    <property type="entry name" value="Aspartate Aminotransferase, domain 1"/>
    <property type="match status" value="1"/>
</dbReference>
<evidence type="ECO:0000256" key="5">
    <source>
        <dbReference type="ARBA" id="ARBA00012919"/>
    </source>
</evidence>
<evidence type="ECO:0000313" key="11">
    <source>
        <dbReference type="EMBL" id="BBL85864.1"/>
    </source>
</evidence>
<name>A0A5K7VY86_9EUKA</name>
<dbReference type="PANTHER" id="PTHR11986">
    <property type="entry name" value="AMINOTRANSFERASE CLASS III"/>
    <property type="match status" value="1"/>
</dbReference>
<sequence>MPELVDGLDSKSSAFGFVGSSPTAPITSVMNTYTRFPLQVSKGKGAWIRDCDGNQYLDAVAGIATCTLGHSDPVMDWALDQQLRKLQHISNLYQIPEQEALAAWITTHSCFDKVFFCNSGAEANEAAIKLARKYGHQVRGIERPIILTAEASFHGRTLATISATGQPKYHKGFEPMVRGFRFFTYNDISSFDRLLEATEIEGPRVAAVLLEPLQGEGGVNPGNIDFFNHVRKCCDMKKILLIFDEVQTGVGRTGELWGYNKLGIEPDAFTLAKGLGGGIPIGALAVKEKYDLLCPGDHASTFGGNPFACRAGLTVMKEVERRGLTYHARCMGELLQELLKQLVTRYPDHLRDVRGWGLLQGLVLNNPSLTAPSLVKQAITERLLIVPAGPEVVRFLPPLTIKPKELHTAVNRLEKALLSIIS</sequence>
<proteinExistence type="inferred from homology"/>
<gene>
    <name evidence="11" type="primary">argD</name>
    <name evidence="11" type="synonym">MYN1_Chr_51</name>
    <name evidence="11" type="ORF">PMYN1_Chma52</name>
</gene>
<evidence type="ECO:0000313" key="12">
    <source>
        <dbReference type="Proteomes" id="UP000503178"/>
    </source>
</evidence>
<comment type="cofactor">
    <cofactor evidence="1">
        <name>pyridoxal 5'-phosphate</name>
        <dbReference type="ChEBI" id="CHEBI:597326"/>
    </cofactor>
</comment>
<dbReference type="GO" id="GO:0030170">
    <property type="term" value="F:pyridoxal phosphate binding"/>
    <property type="evidence" value="ECO:0007669"/>
    <property type="project" value="InterPro"/>
</dbReference>
<dbReference type="GO" id="GO:0005739">
    <property type="term" value="C:mitochondrion"/>
    <property type="evidence" value="ECO:0007669"/>
    <property type="project" value="UniProtKB-SubCell"/>
</dbReference>
<dbReference type="GO" id="GO:0003992">
    <property type="term" value="F:N2-acetyl-L-ornithine:2-oxoglutarate 5-aminotransferase activity"/>
    <property type="evidence" value="ECO:0007669"/>
    <property type="project" value="UniProtKB-EC"/>
</dbReference>
<dbReference type="PANTHER" id="PTHR11986:SF79">
    <property type="entry name" value="ACETYLORNITHINE AMINOTRANSFERASE, MITOCHONDRIAL"/>
    <property type="match status" value="1"/>
</dbReference>
<reference evidence="11 12" key="1">
    <citation type="submission" date="2019-06" db="EMBL/GenBank/DDBJ databases">
        <title>A hidden player of endosymbiotic evolution: DNA virus triggered massive gene transfer.</title>
        <authorList>
            <person name="Matsuo M."/>
            <person name="Katahata A."/>
            <person name="Tachikawa M."/>
            <person name="Minakuchi Y."/>
            <person name="Noguchi H."/>
            <person name="Toyoda A."/>
            <person name="Fujiyama A."/>
            <person name="Suzuki Y."/>
            <person name="Satoh S."/>
            <person name="Nakayama T."/>
            <person name="Kamikawa R."/>
            <person name="Nomura M."/>
            <person name="Inagaki Y."/>
            <person name="Ishida K."/>
            <person name="Obokata J."/>
        </authorList>
    </citation>
    <scope>NUCLEOTIDE SEQUENCE [LARGE SCALE GENOMIC DNA]</scope>
    <source>
        <strain evidence="11 12">MYN1</strain>
    </source>
</reference>
<dbReference type="EC" id="2.6.1.11" evidence="5"/>
<evidence type="ECO:0000256" key="8">
    <source>
        <dbReference type="ARBA" id="ARBA00022679"/>
    </source>
</evidence>